<dbReference type="Pfam" id="PF12838">
    <property type="entry name" value="Fer4_7"/>
    <property type="match status" value="1"/>
</dbReference>
<dbReference type="GO" id="GO:0046872">
    <property type="term" value="F:metal ion binding"/>
    <property type="evidence" value="ECO:0007669"/>
    <property type="project" value="UniProtKB-KW"/>
</dbReference>
<keyword evidence="1" id="KW-0813">Transport</keyword>
<evidence type="ECO:0000256" key="6">
    <source>
        <dbReference type="ARBA" id="ARBA00023004"/>
    </source>
</evidence>
<gene>
    <name evidence="9" type="ORF">AKJ51_01355</name>
</gene>
<evidence type="ECO:0000256" key="1">
    <source>
        <dbReference type="ARBA" id="ARBA00022448"/>
    </source>
</evidence>
<feature type="domain" description="4Fe-4S ferredoxin-type" evidence="8">
    <location>
        <begin position="29"/>
        <end position="58"/>
    </location>
</feature>
<evidence type="ECO:0000256" key="3">
    <source>
        <dbReference type="ARBA" id="ARBA00022723"/>
    </source>
</evidence>
<dbReference type="PANTHER" id="PTHR43687:SF6">
    <property type="entry name" value="L-ASPARTATE SEMIALDEHYDE SULFURTRANSFERASE IRON-SULFUR SUBUNIT"/>
    <property type="match status" value="1"/>
</dbReference>
<dbReference type="PROSITE" id="PS51379">
    <property type="entry name" value="4FE4S_FER_2"/>
    <property type="match status" value="2"/>
</dbReference>
<dbReference type="Proteomes" id="UP000070263">
    <property type="component" value="Unassembled WGS sequence"/>
</dbReference>
<organism evidence="9 10">
    <name type="scientific">candidate division MSBL1 archaeon SCGC-AAA382A20</name>
    <dbReference type="NCBI Taxonomy" id="1698280"/>
    <lineage>
        <taxon>Archaea</taxon>
        <taxon>Methanobacteriati</taxon>
        <taxon>Methanobacteriota</taxon>
        <taxon>candidate division MSBL1</taxon>
    </lineage>
</organism>
<reference evidence="9 10" key="1">
    <citation type="journal article" date="2016" name="Sci. Rep.">
        <title>Metabolic traits of an uncultured archaeal lineage -MSBL1- from brine pools of the Red Sea.</title>
        <authorList>
            <person name="Mwirichia R."/>
            <person name="Alam I."/>
            <person name="Rashid M."/>
            <person name="Vinu M."/>
            <person name="Ba-Alawi W."/>
            <person name="Anthony Kamau A."/>
            <person name="Kamanda Ngugi D."/>
            <person name="Goker M."/>
            <person name="Klenk H.P."/>
            <person name="Bajic V."/>
            <person name="Stingl U."/>
        </authorList>
    </citation>
    <scope>NUCLEOTIDE SEQUENCE [LARGE SCALE GENOMIC DNA]</scope>
    <source>
        <strain evidence="9">SCGC-AAA382A20</strain>
    </source>
</reference>
<protein>
    <recommendedName>
        <fullName evidence="8">4Fe-4S ferredoxin-type domain-containing protein</fullName>
    </recommendedName>
</protein>
<name>A0A133VM13_9EURY</name>
<dbReference type="InterPro" id="IPR017900">
    <property type="entry name" value="4Fe4S_Fe_S_CS"/>
</dbReference>
<proteinExistence type="predicted"/>
<evidence type="ECO:0000256" key="7">
    <source>
        <dbReference type="ARBA" id="ARBA00023014"/>
    </source>
</evidence>
<evidence type="ECO:0000313" key="10">
    <source>
        <dbReference type="Proteomes" id="UP000070263"/>
    </source>
</evidence>
<sequence>MEIDRDNCINCGKCVEICPVNVFEMEEEEPVIKHAGDCTLCGVCADQCPEDAIEIQMDKDASRYRIDFEAEQSYVDWSNSL</sequence>
<keyword evidence="4" id="KW-0677">Repeat</keyword>
<dbReference type="SUPFAM" id="SSF54862">
    <property type="entry name" value="4Fe-4S ferredoxins"/>
    <property type="match status" value="1"/>
</dbReference>
<dbReference type="InterPro" id="IPR050572">
    <property type="entry name" value="Fe-S_Ferredoxin"/>
</dbReference>
<dbReference type="GO" id="GO:0051539">
    <property type="term" value="F:4 iron, 4 sulfur cluster binding"/>
    <property type="evidence" value="ECO:0007669"/>
    <property type="project" value="UniProtKB-KW"/>
</dbReference>
<dbReference type="EMBL" id="LHYE01000008">
    <property type="protein sequence ID" value="KXB07450.1"/>
    <property type="molecule type" value="Genomic_DNA"/>
</dbReference>
<dbReference type="AlphaFoldDB" id="A0A133VM13"/>
<keyword evidence="7" id="KW-0411">Iron-sulfur</keyword>
<keyword evidence="6" id="KW-0408">Iron</keyword>
<evidence type="ECO:0000256" key="2">
    <source>
        <dbReference type="ARBA" id="ARBA00022485"/>
    </source>
</evidence>
<dbReference type="GO" id="GO:0016491">
    <property type="term" value="F:oxidoreductase activity"/>
    <property type="evidence" value="ECO:0007669"/>
    <property type="project" value="UniProtKB-ARBA"/>
</dbReference>
<feature type="domain" description="4Fe-4S ferredoxin-type" evidence="8">
    <location>
        <begin position="1"/>
        <end position="28"/>
    </location>
</feature>
<keyword evidence="5" id="KW-0249">Electron transport</keyword>
<keyword evidence="3" id="KW-0479">Metal-binding</keyword>
<evidence type="ECO:0000259" key="8">
    <source>
        <dbReference type="PROSITE" id="PS51379"/>
    </source>
</evidence>
<dbReference type="InterPro" id="IPR017896">
    <property type="entry name" value="4Fe4S_Fe-S-bd"/>
</dbReference>
<evidence type="ECO:0000313" key="9">
    <source>
        <dbReference type="EMBL" id="KXB07450.1"/>
    </source>
</evidence>
<dbReference type="Gene3D" id="3.30.70.20">
    <property type="match status" value="1"/>
</dbReference>
<evidence type="ECO:0000256" key="4">
    <source>
        <dbReference type="ARBA" id="ARBA00022737"/>
    </source>
</evidence>
<dbReference type="PROSITE" id="PS00198">
    <property type="entry name" value="4FE4S_FER_1"/>
    <property type="match status" value="2"/>
</dbReference>
<accession>A0A133VM13</accession>
<keyword evidence="2" id="KW-0004">4Fe-4S</keyword>
<evidence type="ECO:0000256" key="5">
    <source>
        <dbReference type="ARBA" id="ARBA00022982"/>
    </source>
</evidence>
<comment type="caution">
    <text evidence="9">The sequence shown here is derived from an EMBL/GenBank/DDBJ whole genome shotgun (WGS) entry which is preliminary data.</text>
</comment>
<dbReference type="PANTHER" id="PTHR43687">
    <property type="entry name" value="ADENYLYLSULFATE REDUCTASE, BETA SUBUNIT"/>
    <property type="match status" value="1"/>
</dbReference>
<keyword evidence="10" id="KW-1185">Reference proteome</keyword>